<accession>A0A0G1PVF2</accession>
<keyword evidence="4" id="KW-0808">Transferase</keyword>
<dbReference type="InterPro" id="IPR035965">
    <property type="entry name" value="PAS-like_dom_sf"/>
</dbReference>
<dbReference type="SMART" id="SM00387">
    <property type="entry name" value="HATPase_c"/>
    <property type="match status" value="1"/>
</dbReference>
<dbReference type="InterPro" id="IPR004358">
    <property type="entry name" value="Sig_transdc_His_kin-like_C"/>
</dbReference>
<dbReference type="CDD" id="cd00082">
    <property type="entry name" value="HisKA"/>
    <property type="match status" value="1"/>
</dbReference>
<dbReference type="AlphaFoldDB" id="A0A0G1PVF2"/>
<dbReference type="CDD" id="cd00075">
    <property type="entry name" value="HATPase"/>
    <property type="match status" value="1"/>
</dbReference>
<evidence type="ECO:0000256" key="1">
    <source>
        <dbReference type="ARBA" id="ARBA00000085"/>
    </source>
</evidence>
<dbReference type="SMART" id="SM00091">
    <property type="entry name" value="PAS"/>
    <property type="match status" value="1"/>
</dbReference>
<dbReference type="GO" id="GO:0005886">
    <property type="term" value="C:plasma membrane"/>
    <property type="evidence" value="ECO:0007669"/>
    <property type="project" value="TreeGrafter"/>
</dbReference>
<dbReference type="SUPFAM" id="SSF55785">
    <property type="entry name" value="PYP-like sensor domain (PAS domain)"/>
    <property type="match status" value="1"/>
</dbReference>
<evidence type="ECO:0000259" key="8">
    <source>
        <dbReference type="PROSITE" id="PS50109"/>
    </source>
</evidence>
<dbReference type="InterPro" id="IPR000014">
    <property type="entry name" value="PAS"/>
</dbReference>
<feature type="domain" description="Histidine kinase" evidence="8">
    <location>
        <begin position="149"/>
        <end position="369"/>
    </location>
</feature>
<dbReference type="SUPFAM" id="SSF55874">
    <property type="entry name" value="ATPase domain of HSP90 chaperone/DNA topoisomerase II/histidine kinase"/>
    <property type="match status" value="1"/>
</dbReference>
<dbReference type="PANTHER" id="PTHR45453:SF1">
    <property type="entry name" value="PHOSPHATE REGULON SENSOR PROTEIN PHOR"/>
    <property type="match status" value="1"/>
</dbReference>
<evidence type="ECO:0000256" key="7">
    <source>
        <dbReference type="ARBA" id="ARBA00023136"/>
    </source>
</evidence>
<dbReference type="GO" id="GO:0000155">
    <property type="term" value="F:phosphorelay sensor kinase activity"/>
    <property type="evidence" value="ECO:0007669"/>
    <property type="project" value="InterPro"/>
</dbReference>
<evidence type="ECO:0000256" key="6">
    <source>
        <dbReference type="ARBA" id="ARBA00023012"/>
    </source>
</evidence>
<dbReference type="SMART" id="SM00388">
    <property type="entry name" value="HisKA"/>
    <property type="match status" value="1"/>
</dbReference>
<evidence type="ECO:0000256" key="4">
    <source>
        <dbReference type="ARBA" id="ARBA00022679"/>
    </source>
</evidence>
<evidence type="ECO:0000256" key="3">
    <source>
        <dbReference type="ARBA" id="ARBA00022553"/>
    </source>
</evidence>
<dbReference type="InterPro" id="IPR036890">
    <property type="entry name" value="HATPase_C_sf"/>
</dbReference>
<dbReference type="Pfam" id="PF00512">
    <property type="entry name" value="HisKA"/>
    <property type="match status" value="1"/>
</dbReference>
<dbReference type="SUPFAM" id="SSF47384">
    <property type="entry name" value="Homodimeric domain of signal transducing histidine kinase"/>
    <property type="match status" value="1"/>
</dbReference>
<comment type="caution">
    <text evidence="10">The sequence shown here is derived from an EMBL/GenBank/DDBJ whole genome shotgun (WGS) entry which is preliminary data.</text>
</comment>
<dbReference type="GO" id="GO:0006355">
    <property type="term" value="P:regulation of DNA-templated transcription"/>
    <property type="evidence" value="ECO:0007669"/>
    <property type="project" value="InterPro"/>
</dbReference>
<dbReference type="Pfam" id="PF00989">
    <property type="entry name" value="PAS"/>
    <property type="match status" value="1"/>
</dbReference>
<dbReference type="PROSITE" id="PS50109">
    <property type="entry name" value="HIS_KIN"/>
    <property type="match status" value="1"/>
</dbReference>
<evidence type="ECO:0000256" key="5">
    <source>
        <dbReference type="ARBA" id="ARBA00022777"/>
    </source>
</evidence>
<dbReference type="InterPro" id="IPR050351">
    <property type="entry name" value="BphY/WalK/GraS-like"/>
</dbReference>
<dbReference type="PROSITE" id="PS50112">
    <property type="entry name" value="PAS"/>
    <property type="match status" value="1"/>
</dbReference>
<dbReference type="InterPro" id="IPR003661">
    <property type="entry name" value="HisK_dim/P_dom"/>
</dbReference>
<keyword evidence="7" id="KW-0472">Membrane</keyword>
<dbReference type="EC" id="2.7.13.3" evidence="2"/>
<gene>
    <name evidence="10" type="ORF">UX51_C0041G0003</name>
</gene>
<dbReference type="Proteomes" id="UP000034856">
    <property type="component" value="Unassembled WGS sequence"/>
</dbReference>
<sequence>MPDEMAKMKLPILKAEKLDREFYKALLASIGEGMIAVDMEGVILSVNRAFEKMLGWKQDEVVGKRLVEIIPREDEEGNRINIEERMLMQFFSGSLPFFYFVRKDKTRLPVNSVINSITIDQKIIGVVEVFHDLTREKVLEKLRMDFLTLASHQLRTPLSGTKWLIETMKRGVLGPLNEKQRDYMDEIYRANERMIKLVFDMINVLRLESGTATIKKETVSVSDLGENISVKTEDAVAKGKITFRNALKNYKTIAVETDAALLQSVLECFVANAASYSQPGQEVACDAKEEADAVTFSVKDSGIGIPKDEQERIFEKFYRASNAKQMRPDGTGLGLYTASILADKIGAKVSFESEEGKGSTFYLRVPKRFAKITI</sequence>
<dbReference type="InterPro" id="IPR013767">
    <property type="entry name" value="PAS_fold"/>
</dbReference>
<dbReference type="Gene3D" id="3.30.450.20">
    <property type="entry name" value="PAS domain"/>
    <property type="match status" value="1"/>
</dbReference>
<name>A0A0G1PVF2_9BACT</name>
<dbReference type="InterPro" id="IPR005467">
    <property type="entry name" value="His_kinase_dom"/>
</dbReference>
<dbReference type="GO" id="GO:0004721">
    <property type="term" value="F:phosphoprotein phosphatase activity"/>
    <property type="evidence" value="ECO:0007669"/>
    <property type="project" value="TreeGrafter"/>
</dbReference>
<reference evidence="10 11" key="1">
    <citation type="journal article" date="2015" name="Nature">
        <title>rRNA introns, odd ribosomes, and small enigmatic genomes across a large radiation of phyla.</title>
        <authorList>
            <person name="Brown C.T."/>
            <person name="Hug L.A."/>
            <person name="Thomas B.C."/>
            <person name="Sharon I."/>
            <person name="Castelle C.J."/>
            <person name="Singh A."/>
            <person name="Wilkins M.J."/>
            <person name="Williams K.H."/>
            <person name="Banfield J.F."/>
        </authorList>
    </citation>
    <scope>NUCLEOTIDE SEQUENCE [LARGE SCALE GENOMIC DNA]</scope>
</reference>
<dbReference type="Pfam" id="PF02518">
    <property type="entry name" value="HATPase_c"/>
    <property type="match status" value="1"/>
</dbReference>
<feature type="domain" description="PAS" evidence="9">
    <location>
        <begin position="19"/>
        <end position="76"/>
    </location>
</feature>
<organism evidence="10 11">
    <name type="scientific">Candidatus Azambacteria bacterium GW2011_GWF2_46_32</name>
    <dbReference type="NCBI Taxonomy" id="1618628"/>
    <lineage>
        <taxon>Bacteria</taxon>
        <taxon>Candidatus Azamiibacteriota</taxon>
    </lineage>
</organism>
<evidence type="ECO:0000313" key="10">
    <source>
        <dbReference type="EMBL" id="KKU36801.1"/>
    </source>
</evidence>
<protein>
    <recommendedName>
        <fullName evidence="2">histidine kinase</fullName>
        <ecNumber evidence="2">2.7.13.3</ecNumber>
    </recommendedName>
</protein>
<dbReference type="InterPro" id="IPR036097">
    <property type="entry name" value="HisK_dim/P_sf"/>
</dbReference>
<dbReference type="NCBIfam" id="TIGR00229">
    <property type="entry name" value="sensory_box"/>
    <property type="match status" value="1"/>
</dbReference>
<dbReference type="CDD" id="cd00130">
    <property type="entry name" value="PAS"/>
    <property type="match status" value="1"/>
</dbReference>
<comment type="catalytic activity">
    <reaction evidence="1">
        <text>ATP + protein L-histidine = ADP + protein N-phospho-L-histidine.</text>
        <dbReference type="EC" id="2.7.13.3"/>
    </reaction>
</comment>
<evidence type="ECO:0000256" key="2">
    <source>
        <dbReference type="ARBA" id="ARBA00012438"/>
    </source>
</evidence>
<evidence type="ECO:0000259" key="9">
    <source>
        <dbReference type="PROSITE" id="PS50112"/>
    </source>
</evidence>
<proteinExistence type="predicted"/>
<evidence type="ECO:0000313" key="11">
    <source>
        <dbReference type="Proteomes" id="UP000034856"/>
    </source>
</evidence>
<keyword evidence="6" id="KW-0902">Two-component regulatory system</keyword>
<dbReference type="PANTHER" id="PTHR45453">
    <property type="entry name" value="PHOSPHATE REGULON SENSOR PROTEIN PHOR"/>
    <property type="match status" value="1"/>
</dbReference>
<keyword evidence="5 10" id="KW-0418">Kinase</keyword>
<dbReference type="Gene3D" id="3.30.565.10">
    <property type="entry name" value="Histidine kinase-like ATPase, C-terminal domain"/>
    <property type="match status" value="1"/>
</dbReference>
<dbReference type="Gene3D" id="1.10.287.130">
    <property type="match status" value="1"/>
</dbReference>
<dbReference type="EMBL" id="LCMM01000041">
    <property type="protein sequence ID" value="KKU36801.1"/>
    <property type="molecule type" value="Genomic_DNA"/>
</dbReference>
<dbReference type="InterPro" id="IPR003594">
    <property type="entry name" value="HATPase_dom"/>
</dbReference>
<dbReference type="PRINTS" id="PR00344">
    <property type="entry name" value="BCTRLSENSOR"/>
</dbReference>
<keyword evidence="3" id="KW-0597">Phosphoprotein</keyword>
<dbReference type="GO" id="GO:0016036">
    <property type="term" value="P:cellular response to phosphate starvation"/>
    <property type="evidence" value="ECO:0007669"/>
    <property type="project" value="TreeGrafter"/>
</dbReference>